<dbReference type="eggNOG" id="KOG0198">
    <property type="taxonomic scope" value="Eukaryota"/>
</dbReference>
<reference evidence="3" key="1">
    <citation type="journal article" date="2015" name="BMC Genomics">
        <title>Genomic and transcriptomic analysis of the endophytic fungus Pestalotiopsis fici reveals its lifestyle and high potential for synthesis of natural products.</title>
        <authorList>
            <person name="Wang X."/>
            <person name="Zhang X."/>
            <person name="Liu L."/>
            <person name="Xiang M."/>
            <person name="Wang W."/>
            <person name="Sun X."/>
            <person name="Che Y."/>
            <person name="Guo L."/>
            <person name="Liu G."/>
            <person name="Guo L."/>
            <person name="Wang C."/>
            <person name="Yin W.B."/>
            <person name="Stadler M."/>
            <person name="Zhang X."/>
            <person name="Liu X."/>
        </authorList>
    </citation>
    <scope>NUCLEOTIDE SEQUENCE [LARGE SCALE GENOMIC DNA]</scope>
    <source>
        <strain evidence="3">W106-1 / CGMCC3.15140</strain>
    </source>
</reference>
<dbReference type="Gene3D" id="1.10.510.10">
    <property type="entry name" value="Transferase(Phosphotransferase) domain 1"/>
    <property type="match status" value="1"/>
</dbReference>
<dbReference type="RefSeq" id="XP_007838764.1">
    <property type="nucleotide sequence ID" value="XM_007840573.1"/>
</dbReference>
<dbReference type="Pfam" id="PF00069">
    <property type="entry name" value="Pkinase"/>
    <property type="match status" value="1"/>
</dbReference>
<protein>
    <recommendedName>
        <fullName evidence="1">Protein kinase domain-containing protein</fullName>
    </recommendedName>
</protein>
<dbReference type="SMART" id="SM00220">
    <property type="entry name" value="S_TKc"/>
    <property type="match status" value="1"/>
</dbReference>
<evidence type="ECO:0000313" key="2">
    <source>
        <dbReference type="EMBL" id="ETS76605.1"/>
    </source>
</evidence>
<dbReference type="OMA" id="HANAENC"/>
<keyword evidence="3" id="KW-1185">Reference proteome</keyword>
<dbReference type="PANTHER" id="PTHR24359:SF1">
    <property type="entry name" value="INHIBITOR OF NUCLEAR FACTOR KAPPA-B KINASE EPSILON SUBUNIT HOMOLOG 1-RELATED"/>
    <property type="match status" value="1"/>
</dbReference>
<dbReference type="InterPro" id="IPR011009">
    <property type="entry name" value="Kinase-like_dom_sf"/>
</dbReference>
<dbReference type="Proteomes" id="UP000030651">
    <property type="component" value="Unassembled WGS sequence"/>
</dbReference>
<dbReference type="InterPro" id="IPR000719">
    <property type="entry name" value="Prot_kinase_dom"/>
</dbReference>
<name>W3WRW7_PESFW</name>
<sequence>MPPRMSYGAGAHHLMDEFVKALEMHANAENCRGRNGLDETVMFIPNDFLFTYWTEDIIRDLLLSLSGAATYDTSIILSEYIIVFSILTKMYKSDWISHFVEKQIKDSSLPLRPDSNMPKSWTDQRHMEDLWKDFINEQWMFCPYTFDRLSNAELSESYILPIQSKECLQDKAVDGDLAILYKVKLHPSCRGSLSEYVVFKEYQREDPIAAATYEKEISIYKTLKPGSSAFKHIIEYYGSFQILASGKRTIMLEYADGSDLSAWFKELKPPSEVEHLTAFWANFFDLLLGLEAIHNLVPPHSGRESWYLEGIHQDIRPHNILLVKKPSSSHPYDVTFKLVDFGTGYIKKQSLDQFRETHRDNFGNATYSSPESLNDRLQPESDVWALGALASETLVWSIQGWKGVENYCNLRAAKMVQGLPETHRGCFHNGIHRLPIIDDHHREVLKGRLAEDNISPLVSKMILEHMLVEHPSALEGRASPNPQFRRRARETHRLWKMKLQMIPLARPYSTDDVRGRLHHTVTEPVLATIVTADDFLQQSEFDPDESSAMSRYSSVTYRRPEGPINSFHESYDAHSVRRGPSQHYRPRNPILQNEDSFERLPMHLLSPKPDRSSLIRDLMNQMVQTAEGTNTQQDPPRFDNDTITINTIYDKFIARKDGKGRVGAAFSKFTGSSSDQKDPLKVHPDLGLAISKLKNSGSSGREQVFLIDDSKSMSRFQTSIAKTVRVLAYLIKKGDVDPDRSIELRFASQIGDKKQNAKSTPLEDAINDWPFEDSVCEMGTALEALLLDLLPKRYAADPKPVSVYVLTNALWSDKTPTSLCGVDEAIEKALRHLDNVNVELGKKWLGIQFIGFFNNKPSSENTIGRRRLEFLDDKLGELFEALDLKFTRKDIVDTRESDDDIRDILLGAVSDVWDKKKG</sequence>
<dbReference type="PANTHER" id="PTHR24359">
    <property type="entry name" value="SERINE/THREONINE-PROTEIN KINASE SBK1"/>
    <property type="match status" value="1"/>
</dbReference>
<gene>
    <name evidence="2" type="ORF">PFICI_11992</name>
</gene>
<organism evidence="2 3">
    <name type="scientific">Pestalotiopsis fici (strain W106-1 / CGMCC3.15140)</name>
    <dbReference type="NCBI Taxonomy" id="1229662"/>
    <lineage>
        <taxon>Eukaryota</taxon>
        <taxon>Fungi</taxon>
        <taxon>Dikarya</taxon>
        <taxon>Ascomycota</taxon>
        <taxon>Pezizomycotina</taxon>
        <taxon>Sordariomycetes</taxon>
        <taxon>Xylariomycetidae</taxon>
        <taxon>Amphisphaeriales</taxon>
        <taxon>Sporocadaceae</taxon>
        <taxon>Pestalotiopsis</taxon>
    </lineage>
</organism>
<dbReference type="OrthoDB" id="5396681at2759"/>
<dbReference type="AlphaFoldDB" id="W3WRW7"/>
<dbReference type="GeneID" id="19277005"/>
<accession>W3WRW7</accession>
<dbReference type="SUPFAM" id="SSF56112">
    <property type="entry name" value="Protein kinase-like (PK-like)"/>
    <property type="match status" value="1"/>
</dbReference>
<feature type="domain" description="Protein kinase" evidence="1">
    <location>
        <begin position="166"/>
        <end position="468"/>
    </location>
</feature>
<proteinExistence type="predicted"/>
<dbReference type="PROSITE" id="PS50011">
    <property type="entry name" value="PROTEIN_KINASE_DOM"/>
    <property type="match status" value="1"/>
</dbReference>
<dbReference type="HOGENOM" id="CLU_005931_1_0_1"/>
<dbReference type="EMBL" id="KI912117">
    <property type="protein sequence ID" value="ETS76605.1"/>
    <property type="molecule type" value="Genomic_DNA"/>
</dbReference>
<dbReference type="GO" id="GO:0005524">
    <property type="term" value="F:ATP binding"/>
    <property type="evidence" value="ECO:0007669"/>
    <property type="project" value="InterPro"/>
</dbReference>
<dbReference type="GO" id="GO:0004674">
    <property type="term" value="F:protein serine/threonine kinase activity"/>
    <property type="evidence" value="ECO:0007669"/>
    <property type="project" value="TreeGrafter"/>
</dbReference>
<dbReference type="KEGG" id="pfy:PFICI_11992"/>
<dbReference type="InParanoid" id="W3WRW7"/>
<evidence type="ECO:0000313" key="3">
    <source>
        <dbReference type="Proteomes" id="UP000030651"/>
    </source>
</evidence>
<evidence type="ECO:0000259" key="1">
    <source>
        <dbReference type="PROSITE" id="PS50011"/>
    </source>
</evidence>